<dbReference type="SUPFAM" id="SSF52047">
    <property type="entry name" value="RNI-like"/>
    <property type="match status" value="1"/>
</dbReference>
<dbReference type="SUPFAM" id="SSF81383">
    <property type="entry name" value="F-box domain"/>
    <property type="match status" value="1"/>
</dbReference>
<dbReference type="AlphaFoldDB" id="A0A167T8L9"/>
<proteinExistence type="predicted"/>
<accession>A0A167T8L9</accession>
<evidence type="ECO:0000259" key="1">
    <source>
        <dbReference type="PROSITE" id="PS50181"/>
    </source>
</evidence>
<name>A0A167T8L9_9AGAM</name>
<reference evidence="2 3" key="1">
    <citation type="journal article" date="2016" name="Mol. Biol. Evol.">
        <title>Comparative Genomics of Early-Diverging Mushroom-Forming Fungi Provides Insights into the Origins of Lignocellulose Decay Capabilities.</title>
        <authorList>
            <person name="Nagy L.G."/>
            <person name="Riley R."/>
            <person name="Tritt A."/>
            <person name="Adam C."/>
            <person name="Daum C."/>
            <person name="Floudas D."/>
            <person name="Sun H."/>
            <person name="Yadav J.S."/>
            <person name="Pangilinan J."/>
            <person name="Larsson K.H."/>
            <person name="Matsuura K."/>
            <person name="Barry K."/>
            <person name="Labutti K."/>
            <person name="Kuo R."/>
            <person name="Ohm R.A."/>
            <person name="Bhattacharya S.S."/>
            <person name="Shirouzu T."/>
            <person name="Yoshinaga Y."/>
            <person name="Martin F.M."/>
            <person name="Grigoriev I.V."/>
            <person name="Hibbett D.S."/>
        </authorList>
    </citation>
    <scope>NUCLEOTIDE SEQUENCE [LARGE SCALE GENOMIC DNA]</scope>
    <source>
        <strain evidence="2 3">CBS 109695</strain>
    </source>
</reference>
<evidence type="ECO:0000313" key="2">
    <source>
        <dbReference type="EMBL" id="KZP02675.1"/>
    </source>
</evidence>
<dbReference type="InterPro" id="IPR001810">
    <property type="entry name" value="F-box_dom"/>
</dbReference>
<evidence type="ECO:0000313" key="3">
    <source>
        <dbReference type="Proteomes" id="UP000076532"/>
    </source>
</evidence>
<dbReference type="Proteomes" id="UP000076532">
    <property type="component" value="Unassembled WGS sequence"/>
</dbReference>
<dbReference type="Gene3D" id="3.80.10.10">
    <property type="entry name" value="Ribonuclease Inhibitor"/>
    <property type="match status" value="1"/>
</dbReference>
<sequence length="449" mass="50489">MHRSQEYFVEVPTEIHRAILTCTDTQSLVSCTAVSKQWRCVALSMSRMWSDNCWRISPTGSMSIDIVRFWLSLSIPHPLDLDFQLSDGLTSEDDHSANHWCQMVAQQAPRISRIQFTGSMVQLVTFATHFGAFPNLRDLSICTIPQDEIGAISMDGARSFQHAANLRSLTIKLPLFDPGWAAWQRPFIIPLHWNSLVECRATLPSVSAFLHIISRASALTKLTANFRCDFGEHHPSFGITSQPNIVYLSISTVGDCPAAAMHSLRLPGLISLNLDGHDWSIRDSVAVIRSWECIALRELELDVISIPDDIQQKLQHLPSTLSKFTISSSEQDNGNSRLLTALSSKSHLLPNLTEIALHDGSAISFRLAQRFVIGRLGRLKFLGLFEGTRGVWPDRSVEWIRMMRREGIMVFVIRSQLRSERSESGAESMCRERSLLEPVPLRGQTHANY</sequence>
<dbReference type="Pfam" id="PF12937">
    <property type="entry name" value="F-box-like"/>
    <property type="match status" value="1"/>
</dbReference>
<gene>
    <name evidence="2" type="ORF">FIBSPDRAFT_905632</name>
</gene>
<dbReference type="Gene3D" id="1.20.1280.50">
    <property type="match status" value="1"/>
</dbReference>
<protein>
    <recommendedName>
        <fullName evidence="1">F-box domain-containing protein</fullName>
    </recommendedName>
</protein>
<dbReference type="EMBL" id="KV418375">
    <property type="protein sequence ID" value="KZP02675.1"/>
    <property type="molecule type" value="Genomic_DNA"/>
</dbReference>
<dbReference type="InterPro" id="IPR032675">
    <property type="entry name" value="LRR_dom_sf"/>
</dbReference>
<keyword evidence="3" id="KW-1185">Reference proteome</keyword>
<dbReference type="InterPro" id="IPR036047">
    <property type="entry name" value="F-box-like_dom_sf"/>
</dbReference>
<dbReference type="PROSITE" id="PS50181">
    <property type="entry name" value="FBOX"/>
    <property type="match status" value="1"/>
</dbReference>
<organism evidence="2 3">
    <name type="scientific">Athelia psychrophila</name>
    <dbReference type="NCBI Taxonomy" id="1759441"/>
    <lineage>
        <taxon>Eukaryota</taxon>
        <taxon>Fungi</taxon>
        <taxon>Dikarya</taxon>
        <taxon>Basidiomycota</taxon>
        <taxon>Agaricomycotina</taxon>
        <taxon>Agaricomycetes</taxon>
        <taxon>Agaricomycetidae</taxon>
        <taxon>Atheliales</taxon>
        <taxon>Atheliaceae</taxon>
        <taxon>Athelia</taxon>
    </lineage>
</organism>
<feature type="domain" description="F-box" evidence="1">
    <location>
        <begin position="5"/>
        <end position="52"/>
    </location>
</feature>